<evidence type="ECO:0000313" key="18">
    <source>
        <dbReference type="Proteomes" id="UP000001555"/>
    </source>
</evidence>
<dbReference type="PROSITE" id="PS00841">
    <property type="entry name" value="XPG_1"/>
    <property type="match status" value="1"/>
</dbReference>
<dbReference type="STRING" id="6945.B7PMU3"/>
<dbReference type="EMBL" id="ABJB011014678">
    <property type="status" value="NOT_ANNOTATED_CDS"/>
    <property type="molecule type" value="Genomic_DNA"/>
</dbReference>
<dbReference type="Proteomes" id="UP000001555">
    <property type="component" value="Unassembled WGS sequence"/>
</dbReference>
<feature type="region of interest" description="Disordered" evidence="13">
    <location>
        <begin position="336"/>
        <end position="374"/>
    </location>
</feature>
<dbReference type="GO" id="GO:0046872">
    <property type="term" value="F:metal ion binding"/>
    <property type="evidence" value="ECO:0007669"/>
    <property type="project" value="UniProtKB-KW"/>
</dbReference>
<feature type="region of interest" description="Disordered" evidence="13">
    <location>
        <begin position="402"/>
        <end position="488"/>
    </location>
</feature>
<dbReference type="VEuPathDB" id="VectorBase:ISCP_003889"/>
<dbReference type="PRINTS" id="PR00853">
    <property type="entry name" value="XPGRADSUPER"/>
</dbReference>
<keyword evidence="18" id="KW-1185">Reference proteome</keyword>
<dbReference type="GO" id="GO:0005634">
    <property type="term" value="C:nucleus"/>
    <property type="evidence" value="ECO:0000318"/>
    <property type="project" value="GO_Central"/>
</dbReference>
<dbReference type="InterPro" id="IPR001044">
    <property type="entry name" value="XPG/Rad2_eukaryotes"/>
</dbReference>
<keyword evidence="5" id="KW-0479">Metal-binding</keyword>
<dbReference type="VEuPathDB" id="VectorBase:ISCW006141"/>
<gene>
    <name evidence="16" type="ORF">IscW_ISCW006141</name>
</gene>
<keyword evidence="9" id="KW-0460">Magnesium</keyword>
<feature type="domain" description="XPG-I" evidence="14">
    <location>
        <begin position="653"/>
        <end position="722"/>
    </location>
</feature>
<evidence type="ECO:0000256" key="6">
    <source>
        <dbReference type="ARBA" id="ARBA00022759"/>
    </source>
</evidence>
<evidence type="ECO:0000313" key="16">
    <source>
        <dbReference type="EMBL" id="EEC07915.1"/>
    </source>
</evidence>
<feature type="compositionally biased region" description="Polar residues" evidence="13">
    <location>
        <begin position="270"/>
        <end position="279"/>
    </location>
</feature>
<feature type="compositionally biased region" description="Polar residues" evidence="13">
    <location>
        <begin position="343"/>
        <end position="358"/>
    </location>
</feature>
<proteinExistence type="evidence at protein level"/>
<feature type="compositionally biased region" description="Basic and acidic residues" evidence="13">
    <location>
        <begin position="474"/>
        <end position="485"/>
    </location>
</feature>
<evidence type="ECO:0000256" key="9">
    <source>
        <dbReference type="ARBA" id="ARBA00022842"/>
    </source>
</evidence>
<feature type="compositionally biased region" description="Basic and acidic residues" evidence="13">
    <location>
        <begin position="281"/>
        <end position="290"/>
    </location>
</feature>
<dbReference type="PANTHER" id="PTHR16171:SF7">
    <property type="entry name" value="DNA REPAIR PROTEIN RAD2"/>
    <property type="match status" value="1"/>
</dbReference>
<dbReference type="PRINTS" id="PR00066">
    <property type="entry name" value="XRODRMPGMNTG"/>
</dbReference>
<keyword evidence="11" id="KW-0539">Nucleus</keyword>
<comment type="subcellular location">
    <subcellularLocation>
        <location evidence="2">Nucleus</location>
    </subcellularLocation>
</comment>
<dbReference type="HOGENOM" id="CLU_003018_2_0_1"/>
<dbReference type="FunCoup" id="B7PMU3">
    <property type="interactions" value="1145"/>
</dbReference>
<dbReference type="VEuPathDB" id="VectorBase:ISCI006141"/>
<dbReference type="FunFam" id="3.40.50.1010:FF:000122">
    <property type="entry name" value="DNA repair enzyme"/>
    <property type="match status" value="1"/>
</dbReference>
<evidence type="ECO:0000256" key="1">
    <source>
        <dbReference type="ARBA" id="ARBA00001946"/>
    </source>
</evidence>
<dbReference type="GO" id="GO:0008821">
    <property type="term" value="F:crossover junction DNA endonuclease activity"/>
    <property type="evidence" value="ECO:0007669"/>
    <property type="project" value="UniProtKB-ARBA"/>
</dbReference>
<dbReference type="Gene3D" id="1.10.150.20">
    <property type="entry name" value="5' to 3' exonuclease, C-terminal subdomain"/>
    <property type="match status" value="1"/>
</dbReference>
<dbReference type="EMBL" id="DS749127">
    <property type="protein sequence ID" value="EEC07915.1"/>
    <property type="molecule type" value="Genomic_DNA"/>
</dbReference>
<dbReference type="PaxDb" id="6945-B7PMU3"/>
<dbReference type="GO" id="GO:0004520">
    <property type="term" value="F:DNA endonuclease activity"/>
    <property type="evidence" value="ECO:0000318"/>
    <property type="project" value="GO_Central"/>
</dbReference>
<dbReference type="AlphaFoldDB" id="B7PMU3"/>
<reference evidence="16 18" key="1">
    <citation type="submission" date="2008-03" db="EMBL/GenBank/DDBJ databases">
        <title>Annotation of Ixodes scapularis.</title>
        <authorList>
            <consortium name="Ixodes scapularis Genome Project Consortium"/>
            <person name="Caler E."/>
            <person name="Hannick L.I."/>
            <person name="Bidwell S."/>
            <person name="Joardar V."/>
            <person name="Thiagarajan M."/>
            <person name="Amedeo P."/>
            <person name="Galinsky K.J."/>
            <person name="Schobel S."/>
            <person name="Inman J."/>
            <person name="Hostetler J."/>
            <person name="Miller J."/>
            <person name="Hammond M."/>
            <person name="Megy K."/>
            <person name="Lawson D."/>
            <person name="Kodira C."/>
            <person name="Sutton G."/>
            <person name="Meyer J."/>
            <person name="Hill C.A."/>
            <person name="Birren B."/>
            <person name="Nene V."/>
            <person name="Collins F."/>
            <person name="Alarcon-Chaidez F."/>
            <person name="Wikel S."/>
            <person name="Strausberg R."/>
        </authorList>
    </citation>
    <scope>NUCLEOTIDE SEQUENCE [LARGE SCALE GENOMIC DNA]</scope>
    <source>
        <strain evidence="18">Wikel</strain>
        <strain evidence="16">Wikel colony</strain>
    </source>
</reference>
<dbReference type="CDD" id="cd09868">
    <property type="entry name" value="PIN_XPG_RAD2"/>
    <property type="match status" value="2"/>
</dbReference>
<dbReference type="SMART" id="SM00279">
    <property type="entry name" value="HhH2"/>
    <property type="match status" value="1"/>
</dbReference>
<dbReference type="FunFam" id="1.10.150.20:FF:000030">
    <property type="entry name" value="Flap endonuclease GEN-like 1"/>
    <property type="match status" value="1"/>
</dbReference>
<dbReference type="SMART" id="SM00485">
    <property type="entry name" value="XPGN"/>
    <property type="match status" value="1"/>
</dbReference>
<dbReference type="Gene3D" id="3.40.50.1010">
    <property type="entry name" value="5'-nuclease"/>
    <property type="match status" value="2"/>
</dbReference>
<evidence type="ECO:0000256" key="4">
    <source>
        <dbReference type="ARBA" id="ARBA00022722"/>
    </source>
</evidence>
<keyword evidence="7" id="KW-0227">DNA damage</keyword>
<evidence type="ECO:0000256" key="12">
    <source>
        <dbReference type="ARBA" id="ARBA00038112"/>
    </source>
</evidence>
<dbReference type="InterPro" id="IPR006086">
    <property type="entry name" value="XPG-I_dom"/>
</dbReference>
<dbReference type="Pfam" id="PF00867">
    <property type="entry name" value="XPG_I"/>
    <property type="match status" value="1"/>
</dbReference>
<dbReference type="InterPro" id="IPR019974">
    <property type="entry name" value="XPG_CS"/>
</dbReference>
<dbReference type="GO" id="GO:0000400">
    <property type="term" value="F:four-way junction DNA binding"/>
    <property type="evidence" value="ECO:0007669"/>
    <property type="project" value="UniProtKB-ARBA"/>
</dbReference>
<evidence type="ECO:0000256" key="13">
    <source>
        <dbReference type="SAM" id="MobiDB-lite"/>
    </source>
</evidence>
<evidence type="ECO:0000259" key="14">
    <source>
        <dbReference type="SMART" id="SM00484"/>
    </source>
</evidence>
<dbReference type="SUPFAM" id="SSF47807">
    <property type="entry name" value="5' to 3' exonuclease, C-terminal subdomain"/>
    <property type="match status" value="1"/>
</dbReference>
<evidence type="ECO:0000256" key="10">
    <source>
        <dbReference type="ARBA" id="ARBA00023204"/>
    </source>
</evidence>
<dbReference type="OrthoDB" id="31113at2759"/>
<evidence type="ECO:0000256" key="8">
    <source>
        <dbReference type="ARBA" id="ARBA00022801"/>
    </source>
</evidence>
<feature type="domain" description="XPG N-terminal" evidence="15">
    <location>
        <begin position="1"/>
        <end position="98"/>
    </location>
</feature>
<dbReference type="InterPro" id="IPR029060">
    <property type="entry name" value="PIN-like_dom_sf"/>
</dbReference>
<dbReference type="InterPro" id="IPR006085">
    <property type="entry name" value="XPG_DNA_repair_N"/>
</dbReference>
<dbReference type="InterPro" id="IPR036279">
    <property type="entry name" value="5-3_exonuclease_C_sf"/>
</dbReference>
<keyword evidence="10" id="KW-0234">DNA repair</keyword>
<keyword evidence="19" id="KW-1267">Proteomics identification</keyword>
<dbReference type="GO" id="GO:0017108">
    <property type="term" value="F:5'-flap endonuclease activity"/>
    <property type="evidence" value="ECO:0007669"/>
    <property type="project" value="UniProtKB-ARBA"/>
</dbReference>
<feature type="region of interest" description="Disordered" evidence="13">
    <location>
        <begin position="264"/>
        <end position="301"/>
    </location>
</feature>
<dbReference type="GO" id="GO:0003697">
    <property type="term" value="F:single-stranded DNA binding"/>
    <property type="evidence" value="ECO:0000318"/>
    <property type="project" value="GO_Central"/>
</dbReference>
<keyword evidence="6" id="KW-0255">Endonuclease</keyword>
<reference evidence="17" key="2">
    <citation type="submission" date="2020-05" db="UniProtKB">
        <authorList>
            <consortium name="EnsemblMetazoa"/>
        </authorList>
    </citation>
    <scope>IDENTIFICATION</scope>
    <source>
        <strain evidence="17">wikel</strain>
    </source>
</reference>
<keyword evidence="8" id="KW-0378">Hydrolase</keyword>
<evidence type="ECO:0000313" key="17">
    <source>
        <dbReference type="EnsemblMetazoa" id="ISCW006141-PA"/>
    </source>
</evidence>
<dbReference type="CDD" id="cd09904">
    <property type="entry name" value="H3TH_XPG"/>
    <property type="match status" value="1"/>
</dbReference>
<dbReference type="Pfam" id="PF00752">
    <property type="entry name" value="XPG_N"/>
    <property type="match status" value="1"/>
</dbReference>
<dbReference type="InterPro" id="IPR008918">
    <property type="entry name" value="HhH2"/>
</dbReference>
<keyword evidence="4" id="KW-0540">Nuclease</keyword>
<dbReference type="PANTHER" id="PTHR16171">
    <property type="entry name" value="DNA REPAIR PROTEIN COMPLEMENTING XP-G CELLS-RELATED"/>
    <property type="match status" value="1"/>
</dbReference>
<sequence>MGVQGLWQILEPAGKPVALETLESKVLAVDISMWLHQALKGMRDSEGGPAANAHLVALFHRACKLLFYGVKPVFVFDGGVPQLKKQTLAARHQRRAAMLADAQRKARLRLLTSRRNAHPSVRNPQVEADIYALPPLPPHCAEFAVSSCSEQEDEELSWSRPGIGLSTRELSLMDFDSEEFEELPAELRHEALRAMQHQQRWGRKKQLPKDSEAFSNYQLTQLMRKRRLESKANEARREMLRPEGLPLAEVYSVASEKGLRSLLHPLEQGMPQQRTTPTAREQPKPEEDMKVPQPNTSASSDNAAVLQWLQEQTQKGSPDKRQDHTSSESTLAATEVLQHDSSKQLTQPPQRLQVTPPHQLSVEKSQEVDAASEASLEDDMIAAAVTESLLENARVCKDVVPERTESGVDDSAETSDHGVHASPKTDVLDTEVCDKTPPVDSREVSDGEEENVCYSSDSNPPSEAEESAQQAEEVTEHEPVQERPDVASTSQERVSRCYFIYRCYVGEEECENRPVWLFRGYGNVCRYRHSTLNFVIRCVYIWPTLSKFACLTTHHFSIPSWKFVLIVSRFNIKNSDISSKRPVLLPIIRNKCNFVGVEKIPPRCNPTTEESWKPLQLLPEEELKELENQERKQQRQATSMSDQLVMECQELLRMFGLPFVVSPGEAEAQCAWLEEQGLTQGTVTDDSDAWLFGARTVYRHLFASDRRPSVYRLQDLATQLGLNRQKLVAFALLCGSDYTAGVSGVGPITAMEVLSEFSGEDALQLLENFRTWLERAKREKVHPGSRTRSHLVRLTVEPGFPSAPVVRAYLEPSVDASKETFSWGTPNLDELRSYPLPRLSALGWQREKLDDLLLPVLRRMGEKQSQVR</sequence>
<dbReference type="SUPFAM" id="SSF88723">
    <property type="entry name" value="PIN domain-like"/>
    <property type="match status" value="1"/>
</dbReference>
<comment type="similarity">
    <text evidence="3">Belongs to the XPG/RAD2 endonuclease family. XPG subfamily.</text>
</comment>
<dbReference type="GO" id="GO:0006289">
    <property type="term" value="P:nucleotide-excision repair"/>
    <property type="evidence" value="ECO:0007669"/>
    <property type="project" value="InterPro"/>
</dbReference>
<organism>
    <name type="scientific">Ixodes scapularis</name>
    <name type="common">Black-legged tick</name>
    <name type="synonym">Deer tick</name>
    <dbReference type="NCBI Taxonomy" id="6945"/>
    <lineage>
        <taxon>Eukaryota</taxon>
        <taxon>Metazoa</taxon>
        <taxon>Ecdysozoa</taxon>
        <taxon>Arthropoda</taxon>
        <taxon>Chelicerata</taxon>
        <taxon>Arachnida</taxon>
        <taxon>Acari</taxon>
        <taxon>Parasitiformes</taxon>
        <taxon>Ixodida</taxon>
        <taxon>Ixodoidea</taxon>
        <taxon>Ixodidae</taxon>
        <taxon>Ixodinae</taxon>
        <taxon>Ixodes</taxon>
    </lineage>
</organism>
<evidence type="ECO:0000256" key="2">
    <source>
        <dbReference type="ARBA" id="ARBA00004123"/>
    </source>
</evidence>
<dbReference type="EnsemblMetazoa" id="ISCW006141-RA">
    <property type="protein sequence ID" value="ISCW006141-PA"/>
    <property type="gene ID" value="ISCW006141"/>
</dbReference>
<evidence type="ECO:0000256" key="3">
    <source>
        <dbReference type="ARBA" id="ARBA00005283"/>
    </source>
</evidence>
<dbReference type="EMBL" id="ABJB010087096">
    <property type="status" value="NOT_ANNOTATED_CDS"/>
    <property type="molecule type" value="Genomic_DNA"/>
</dbReference>
<dbReference type="SMART" id="SM00484">
    <property type="entry name" value="XPGI"/>
    <property type="match status" value="1"/>
</dbReference>
<feature type="non-terminal residue" evidence="16">
    <location>
        <position position="868"/>
    </location>
</feature>
<dbReference type="InterPro" id="IPR006084">
    <property type="entry name" value="XPG/Rad2"/>
</dbReference>
<comment type="similarity">
    <text evidence="12">Belongs to the XPG/RAD2 endonuclease family. GEN subfamily.</text>
</comment>
<name>B7PMU3_IXOSC</name>
<evidence type="ECO:0000259" key="15">
    <source>
        <dbReference type="SMART" id="SM00485"/>
    </source>
</evidence>
<accession>B7PMU3</accession>
<comment type="cofactor">
    <cofactor evidence="1">
        <name>Mg(2+)</name>
        <dbReference type="ChEBI" id="CHEBI:18420"/>
    </cofactor>
</comment>
<evidence type="ECO:0000256" key="11">
    <source>
        <dbReference type="ARBA" id="ARBA00023242"/>
    </source>
</evidence>
<evidence type="ECO:0000256" key="5">
    <source>
        <dbReference type="ARBA" id="ARBA00022723"/>
    </source>
</evidence>
<evidence type="ECO:0000256" key="7">
    <source>
        <dbReference type="ARBA" id="ARBA00022763"/>
    </source>
</evidence>
<protein>
    <submittedName>
        <fullName evidence="16 17">DNA-repair protein xp-G, putative</fullName>
    </submittedName>
</protein>
<evidence type="ECO:0007829" key="19">
    <source>
        <dbReference type="PeptideAtlas" id="B7PMU3"/>
    </source>
</evidence>